<protein>
    <submittedName>
        <fullName evidence="4">PDZ domain-containing protein</fullName>
    </submittedName>
</protein>
<evidence type="ECO:0000259" key="3">
    <source>
        <dbReference type="PROSITE" id="PS50106"/>
    </source>
</evidence>
<dbReference type="InterPro" id="IPR041489">
    <property type="entry name" value="PDZ_6"/>
</dbReference>
<evidence type="ECO:0000256" key="1">
    <source>
        <dbReference type="SAM" id="MobiDB-lite"/>
    </source>
</evidence>
<name>A0A7X9FTS9_9DELT</name>
<dbReference type="SUPFAM" id="SSF50156">
    <property type="entry name" value="PDZ domain-like"/>
    <property type="match status" value="1"/>
</dbReference>
<dbReference type="InterPro" id="IPR001478">
    <property type="entry name" value="PDZ"/>
</dbReference>
<evidence type="ECO:0000256" key="2">
    <source>
        <dbReference type="SAM" id="Phobius"/>
    </source>
</evidence>
<proteinExistence type="predicted"/>
<dbReference type="EMBL" id="JAAZON010000501">
    <property type="protein sequence ID" value="NMC63669.1"/>
    <property type="molecule type" value="Genomic_DNA"/>
</dbReference>
<keyword evidence="2" id="KW-1133">Transmembrane helix</keyword>
<dbReference type="Pfam" id="PF17820">
    <property type="entry name" value="PDZ_6"/>
    <property type="match status" value="1"/>
</dbReference>
<accession>A0A7X9FTS9</accession>
<dbReference type="Proteomes" id="UP000524246">
    <property type="component" value="Unassembled WGS sequence"/>
</dbReference>
<dbReference type="AlphaFoldDB" id="A0A7X9FTS9"/>
<keyword evidence="2" id="KW-0472">Membrane</keyword>
<feature type="region of interest" description="Disordered" evidence="1">
    <location>
        <begin position="65"/>
        <end position="113"/>
    </location>
</feature>
<feature type="domain" description="PDZ" evidence="3">
    <location>
        <begin position="124"/>
        <end position="175"/>
    </location>
</feature>
<evidence type="ECO:0000313" key="5">
    <source>
        <dbReference type="Proteomes" id="UP000524246"/>
    </source>
</evidence>
<dbReference type="InterPro" id="IPR036034">
    <property type="entry name" value="PDZ_sf"/>
</dbReference>
<comment type="caution">
    <text evidence="4">The sequence shown here is derived from an EMBL/GenBank/DDBJ whole genome shotgun (WGS) entry which is preliminary data.</text>
</comment>
<organism evidence="4 5">
    <name type="scientific">SAR324 cluster bacterium</name>
    <dbReference type="NCBI Taxonomy" id="2024889"/>
    <lineage>
        <taxon>Bacteria</taxon>
        <taxon>Deltaproteobacteria</taxon>
        <taxon>SAR324 cluster</taxon>
    </lineage>
</organism>
<feature type="compositionally biased region" description="Polar residues" evidence="1">
    <location>
        <begin position="69"/>
        <end position="112"/>
    </location>
</feature>
<dbReference type="PROSITE" id="PS50106">
    <property type="entry name" value="PDZ"/>
    <property type="match status" value="1"/>
</dbReference>
<reference evidence="4 5" key="1">
    <citation type="journal article" date="2020" name="Biotechnol. Biofuels">
        <title>New insights from the biogas microbiome by comprehensive genome-resolved metagenomics of nearly 1600 species originating from multiple anaerobic digesters.</title>
        <authorList>
            <person name="Campanaro S."/>
            <person name="Treu L."/>
            <person name="Rodriguez-R L.M."/>
            <person name="Kovalovszki A."/>
            <person name="Ziels R.M."/>
            <person name="Maus I."/>
            <person name="Zhu X."/>
            <person name="Kougias P.G."/>
            <person name="Basile A."/>
            <person name="Luo G."/>
            <person name="Schluter A."/>
            <person name="Konstantinidis K.T."/>
            <person name="Angelidaki I."/>
        </authorList>
    </citation>
    <scope>NUCLEOTIDE SEQUENCE [LARGE SCALE GENOMIC DNA]</scope>
    <source>
        <strain evidence="4">AS27yjCOA_65</strain>
    </source>
</reference>
<evidence type="ECO:0000313" key="4">
    <source>
        <dbReference type="EMBL" id="NMC63669.1"/>
    </source>
</evidence>
<keyword evidence="2" id="KW-0812">Transmembrane</keyword>
<gene>
    <name evidence="4" type="ORF">GYA55_10955</name>
</gene>
<dbReference type="Gene3D" id="2.30.42.10">
    <property type="match status" value="1"/>
</dbReference>
<sequence length="211" mass="23031">MRDDSSWQKKTSEPSEGMGISGLLLGFGIFIFILIALTSSFSFFLEHRNNEPLHELSEKPLALDPPTLAASTQTPDIASETPTNFPTKEANPTNTNLPETNITPTQNFTANPVTPKRVTWTGMTTHFERREERGVGVPSSIVPGEAVTGVAKGSPAALAGLRLGDLIVEFNGRQITKEKQLSSWIAMAAQGEHSLRILRYGRPMDLFISLP</sequence>
<feature type="transmembrane region" description="Helical" evidence="2">
    <location>
        <begin position="20"/>
        <end position="45"/>
    </location>
</feature>
<dbReference type="SMART" id="SM00228">
    <property type="entry name" value="PDZ"/>
    <property type="match status" value="1"/>
</dbReference>